<dbReference type="InterPro" id="IPR055633">
    <property type="entry name" value="DUF7209"/>
</dbReference>
<protein>
    <submittedName>
        <fullName evidence="1">DmcB</fullName>
    </submittedName>
</protein>
<sequence length="67" mass="7833">MIKYVEITMASGKKYFLIGTEDNPVYDTDLNAYMSSARLFKVYTENSLTSGRIYINPNRIESFKLFY</sequence>
<dbReference type="RefSeq" id="YP_238720.1">
    <property type="nucleotide sequence ID" value="NC_007021.1"/>
</dbReference>
<reference evidence="1 2" key="1">
    <citation type="submission" date="2020-03" db="EMBL/GenBank/DDBJ databases">
        <title>Variable regions in the genome of staphylococcal bacteriophage Twort.</title>
        <authorList>
            <person name="Glowacka-Rutkowska A."/>
            <person name="Gawor J."/>
            <person name="Lobocka M."/>
        </authorList>
    </citation>
    <scope>NUCLEOTIDE SEQUENCE [LARGE SCALE GENOMIC DNA]</scope>
</reference>
<dbReference type="Proteomes" id="UP000503318">
    <property type="component" value="Segment"/>
</dbReference>
<name>A0A6H0X583_BPTWO</name>
<proteinExistence type="predicted"/>
<dbReference type="OrthoDB" id="27940at10239"/>
<organism evidence="1 2">
    <name type="scientific">Staphylococcus phage Twort (strain DSM 17442 / HER 48)</name>
    <name type="common">Bacteriophage Twort</name>
    <dbReference type="NCBI Taxonomy" id="2908167"/>
    <lineage>
        <taxon>Viruses</taxon>
        <taxon>Duplodnaviria</taxon>
        <taxon>Heunggongvirae</taxon>
        <taxon>Uroviricota</taxon>
        <taxon>Caudoviricetes</taxon>
        <taxon>Herelleviridae</taxon>
        <taxon>Twortvirinae</taxon>
        <taxon>Twortvirus</taxon>
        <taxon>Twortvirus twort</taxon>
    </lineage>
</organism>
<dbReference type="KEGG" id="vg:5130374"/>
<dbReference type="Pfam" id="PF23839">
    <property type="entry name" value="DUF7209"/>
    <property type="match status" value="1"/>
</dbReference>
<dbReference type="EMBL" id="MT151386">
    <property type="protein sequence ID" value="QIW89079.1"/>
    <property type="molecule type" value="Genomic_DNA"/>
</dbReference>
<evidence type="ECO:0000313" key="1">
    <source>
        <dbReference type="EMBL" id="QIW89079.1"/>
    </source>
</evidence>
<evidence type="ECO:0000313" key="2">
    <source>
        <dbReference type="Proteomes" id="UP000503318"/>
    </source>
</evidence>
<organismHost>
    <name type="scientific">Twortvirus twort</name>
    <dbReference type="NCBI Taxonomy" id="55510"/>
</organismHost>
<accession>A0A6H0X583</accession>
<gene>
    <name evidence="1" type="ORF">TwortDSMZ_078</name>
</gene>